<dbReference type="SMART" id="SM00304">
    <property type="entry name" value="HAMP"/>
    <property type="match status" value="1"/>
</dbReference>
<dbReference type="Pfam" id="PF00672">
    <property type="entry name" value="HAMP"/>
    <property type="match status" value="1"/>
</dbReference>
<dbReference type="InterPro" id="IPR035965">
    <property type="entry name" value="PAS-like_dom_sf"/>
</dbReference>
<comment type="caution">
    <text evidence="7">The sequence shown here is derived from an EMBL/GenBank/DDBJ whole genome shotgun (WGS) entry which is preliminary data.</text>
</comment>
<dbReference type="FunFam" id="3.30.70.270:FF:000001">
    <property type="entry name" value="Diguanylate cyclase domain protein"/>
    <property type="match status" value="1"/>
</dbReference>
<feature type="transmembrane region" description="Helical" evidence="3">
    <location>
        <begin position="13"/>
        <end position="34"/>
    </location>
</feature>
<dbReference type="NCBIfam" id="TIGR00229">
    <property type="entry name" value="sensory_box"/>
    <property type="match status" value="2"/>
</dbReference>
<feature type="domain" description="PAS" evidence="4">
    <location>
        <begin position="251"/>
        <end position="321"/>
    </location>
</feature>
<dbReference type="NCBIfam" id="TIGR00254">
    <property type="entry name" value="GGDEF"/>
    <property type="match status" value="1"/>
</dbReference>
<dbReference type="SUPFAM" id="SSF158472">
    <property type="entry name" value="HAMP domain-like"/>
    <property type="match status" value="1"/>
</dbReference>
<name>A0A0A5HZ82_PHOS4</name>
<keyword evidence="3" id="KW-1133">Transmembrane helix</keyword>
<dbReference type="GO" id="GO:0016020">
    <property type="term" value="C:membrane"/>
    <property type="evidence" value="ECO:0007669"/>
    <property type="project" value="InterPro"/>
</dbReference>
<dbReference type="PANTHER" id="PTHR44757">
    <property type="entry name" value="DIGUANYLATE CYCLASE DGCP"/>
    <property type="match status" value="1"/>
</dbReference>
<dbReference type="STRING" id="379097.SE23_04400"/>
<dbReference type="InterPro" id="IPR003660">
    <property type="entry name" value="HAMP_dom"/>
</dbReference>
<dbReference type="PROSITE" id="PS50887">
    <property type="entry name" value="GGDEF"/>
    <property type="match status" value="1"/>
</dbReference>
<evidence type="ECO:0000313" key="7">
    <source>
        <dbReference type="EMBL" id="KGY08836.1"/>
    </source>
</evidence>
<dbReference type="InterPro" id="IPR000160">
    <property type="entry name" value="GGDEF_dom"/>
</dbReference>
<feature type="domain" description="PAS" evidence="4">
    <location>
        <begin position="366"/>
        <end position="411"/>
    </location>
</feature>
<evidence type="ECO:0000313" key="8">
    <source>
        <dbReference type="Proteomes" id="UP000030451"/>
    </source>
</evidence>
<feature type="transmembrane region" description="Helical" evidence="3">
    <location>
        <begin position="162"/>
        <end position="184"/>
    </location>
</feature>
<reference evidence="7 8" key="1">
    <citation type="submission" date="2014-10" db="EMBL/GenBank/DDBJ databases">
        <title>Genome sequencing of Vibrio sinaloensis T08.</title>
        <authorList>
            <person name="Chan K.-G."/>
            <person name="Mohamad N.I."/>
        </authorList>
    </citation>
    <scope>NUCLEOTIDE SEQUENCE [LARGE SCALE GENOMIC DNA]</scope>
    <source>
        <strain evidence="7 8">T08</strain>
    </source>
</reference>
<dbReference type="Pfam" id="PF13188">
    <property type="entry name" value="PAS_8"/>
    <property type="match status" value="1"/>
</dbReference>
<dbReference type="SUPFAM" id="SSF55073">
    <property type="entry name" value="Nucleotide cyclase"/>
    <property type="match status" value="1"/>
</dbReference>
<keyword evidence="3" id="KW-0812">Transmembrane</keyword>
<dbReference type="RefSeq" id="WP_038136787.1">
    <property type="nucleotide sequence ID" value="NZ_JRWP01000018.1"/>
</dbReference>
<dbReference type="InterPro" id="IPR029787">
    <property type="entry name" value="Nucleotide_cyclase"/>
</dbReference>
<dbReference type="Proteomes" id="UP000030451">
    <property type="component" value="Unassembled WGS sequence"/>
</dbReference>
<accession>A0A0A5HZ82</accession>
<dbReference type="PROSITE" id="PS50112">
    <property type="entry name" value="PAS"/>
    <property type="match status" value="2"/>
</dbReference>
<feature type="domain" description="GGDEF" evidence="6">
    <location>
        <begin position="523"/>
        <end position="655"/>
    </location>
</feature>
<sequence length="656" mass="74127">MKLLHNMSLKTKLILPIVIFTGLIFFSSQGYALYSAFETQKDNLIDRVSVLAKGVAYNLQAAILFNDSYSANQVLDAFSADEEIVRVKLYTANGQLFAMYEREGSAAPVPNEKERTQIREQKFAIGDEYIFILIPVDMEGETIAQLRIIVSKASFQSLYNSALSNGFVFLVFLICSGIVLYMTVDKFIVGPVYNLNLAMNAFINRKQRDFNVAPAANDEIGDLVRAFNTMLDRLSQREQQVAYTLDKLEEEKSFANEVVETVKHALVVVNNKGEIVHFNGATCSVFRCTSAFLKGANLEDLVESEEANVVREAIYRGLEFTDRKIWIRDVFKQYQLLQISCTKLTKAGQILFAIQDITEVDAALSRQRLAAGVFENSQDGLMVTDQDDVITMVNPSVTRLLGYTQEALLGKKPEETLEWQQFRSLMPTIKESVMQYGQWQGEIWEKHLFGHNVPMFVKVSCIYNSEDESRCDYVYILSDLSSVKEMERLEYLAHHDSLTGLANRAHLYRVLDDSLKDEREAKNGLALLYLDLDGFKQVNDTYGHDAGDEVLKQVAERLLSQVRSQDLVARLSGDEFVVLLTSTDRSSITVLAQRLISLIKQDIVYRGRVLNVGVSIGVHYIEQRDIPMDQLIRAADTAMYQAKSLGKGQFVLSETE</sequence>
<dbReference type="Pfam" id="PF00989">
    <property type="entry name" value="PAS"/>
    <property type="match status" value="1"/>
</dbReference>
<feature type="domain" description="HAMP" evidence="5">
    <location>
        <begin position="186"/>
        <end position="239"/>
    </location>
</feature>
<dbReference type="SMART" id="SM00091">
    <property type="entry name" value="PAS"/>
    <property type="match status" value="2"/>
</dbReference>
<dbReference type="CDD" id="cd06225">
    <property type="entry name" value="HAMP"/>
    <property type="match status" value="1"/>
</dbReference>
<evidence type="ECO:0000256" key="2">
    <source>
        <dbReference type="SAM" id="Coils"/>
    </source>
</evidence>
<dbReference type="Gene3D" id="6.10.340.10">
    <property type="match status" value="1"/>
</dbReference>
<dbReference type="GO" id="GO:0006355">
    <property type="term" value="P:regulation of DNA-templated transcription"/>
    <property type="evidence" value="ECO:0007669"/>
    <property type="project" value="InterPro"/>
</dbReference>
<evidence type="ECO:0000259" key="6">
    <source>
        <dbReference type="PROSITE" id="PS50887"/>
    </source>
</evidence>
<dbReference type="CDD" id="cd00130">
    <property type="entry name" value="PAS"/>
    <property type="match status" value="2"/>
</dbReference>
<dbReference type="GO" id="GO:0003824">
    <property type="term" value="F:catalytic activity"/>
    <property type="evidence" value="ECO:0007669"/>
    <property type="project" value="UniProtKB-ARBA"/>
</dbReference>
<dbReference type="OrthoDB" id="9812260at2"/>
<dbReference type="InterPro" id="IPR043128">
    <property type="entry name" value="Rev_trsase/Diguanyl_cyclase"/>
</dbReference>
<dbReference type="InterPro" id="IPR000014">
    <property type="entry name" value="PAS"/>
</dbReference>
<gene>
    <name evidence="7" type="ORF">NM06_09865</name>
</gene>
<dbReference type="AlphaFoldDB" id="A0A0A5HZ82"/>
<dbReference type="InterPro" id="IPR052155">
    <property type="entry name" value="Biofilm_reg_signaling"/>
</dbReference>
<feature type="coiled-coil region" evidence="2">
    <location>
        <begin position="231"/>
        <end position="265"/>
    </location>
</feature>
<dbReference type="Gene3D" id="3.30.450.20">
    <property type="entry name" value="PAS domain"/>
    <property type="match status" value="2"/>
</dbReference>
<keyword evidence="2" id="KW-0175">Coiled coil</keyword>
<dbReference type="SMART" id="SM00267">
    <property type="entry name" value="GGDEF"/>
    <property type="match status" value="1"/>
</dbReference>
<dbReference type="EMBL" id="JRWP01000018">
    <property type="protein sequence ID" value="KGY08836.1"/>
    <property type="molecule type" value="Genomic_DNA"/>
</dbReference>
<dbReference type="Pfam" id="PF17152">
    <property type="entry name" value="CHASE8"/>
    <property type="match status" value="1"/>
</dbReference>
<organism evidence="7 8">
    <name type="scientific">Photobacterium sp. (strain ATCC 43367)</name>
    <dbReference type="NCBI Taxonomy" id="379097"/>
    <lineage>
        <taxon>Bacteria</taxon>
        <taxon>Pseudomonadati</taxon>
        <taxon>Pseudomonadota</taxon>
        <taxon>Gammaproteobacteria</taxon>
        <taxon>Vibrionales</taxon>
        <taxon>Vibrionaceae</taxon>
        <taxon>Vibrio</taxon>
        <taxon>Vibrio oreintalis group</taxon>
    </lineage>
</organism>
<dbReference type="Gene3D" id="3.30.70.270">
    <property type="match status" value="1"/>
</dbReference>
<dbReference type="SUPFAM" id="SSF55785">
    <property type="entry name" value="PYP-like sensor domain (PAS domain)"/>
    <property type="match status" value="2"/>
</dbReference>
<dbReference type="PANTHER" id="PTHR44757:SF2">
    <property type="entry name" value="BIOFILM ARCHITECTURE MAINTENANCE PROTEIN MBAA"/>
    <property type="match status" value="1"/>
</dbReference>
<dbReference type="InterPro" id="IPR033417">
    <property type="entry name" value="CHASE8"/>
</dbReference>
<proteinExistence type="predicted"/>
<evidence type="ECO:0000256" key="1">
    <source>
        <dbReference type="ARBA" id="ARBA00001946"/>
    </source>
</evidence>
<dbReference type="GO" id="GO:0007165">
    <property type="term" value="P:signal transduction"/>
    <property type="evidence" value="ECO:0007669"/>
    <property type="project" value="InterPro"/>
</dbReference>
<dbReference type="CDD" id="cd01949">
    <property type="entry name" value="GGDEF"/>
    <property type="match status" value="1"/>
</dbReference>
<keyword evidence="3" id="KW-0472">Membrane</keyword>
<comment type="cofactor">
    <cofactor evidence="1">
        <name>Mg(2+)</name>
        <dbReference type="ChEBI" id="CHEBI:18420"/>
    </cofactor>
</comment>
<protein>
    <submittedName>
        <fullName evidence="7">Diguanylate cyclase</fullName>
    </submittedName>
</protein>
<dbReference type="Pfam" id="PF00990">
    <property type="entry name" value="GGDEF"/>
    <property type="match status" value="1"/>
</dbReference>
<evidence type="ECO:0000256" key="3">
    <source>
        <dbReference type="SAM" id="Phobius"/>
    </source>
</evidence>
<evidence type="ECO:0000259" key="4">
    <source>
        <dbReference type="PROSITE" id="PS50112"/>
    </source>
</evidence>
<dbReference type="PROSITE" id="PS50885">
    <property type="entry name" value="HAMP"/>
    <property type="match status" value="1"/>
</dbReference>
<dbReference type="InterPro" id="IPR013767">
    <property type="entry name" value="PAS_fold"/>
</dbReference>
<evidence type="ECO:0000259" key="5">
    <source>
        <dbReference type="PROSITE" id="PS50885"/>
    </source>
</evidence>